<name>A0A0R2P3I5_9ACTN</name>
<dbReference type="InterPro" id="IPR050490">
    <property type="entry name" value="Bact_solute-bd_prot1"/>
</dbReference>
<proteinExistence type="predicted"/>
<dbReference type="Proteomes" id="UP000053941">
    <property type="component" value="Unassembled WGS sequence"/>
</dbReference>
<dbReference type="Gene3D" id="3.40.190.10">
    <property type="entry name" value="Periplasmic binding protein-like II"/>
    <property type="match status" value="2"/>
</dbReference>
<protein>
    <recommendedName>
        <fullName evidence="3">Sugar ABC transporter substrate-binding protein</fullName>
    </recommendedName>
</protein>
<gene>
    <name evidence="1" type="ORF">ABR60_04630</name>
</gene>
<comment type="caution">
    <text evidence="1">The sequence shown here is derived from an EMBL/GenBank/DDBJ whole genome shotgun (WGS) entry which is preliminary data.</text>
</comment>
<evidence type="ECO:0000313" key="1">
    <source>
        <dbReference type="EMBL" id="KRO30477.1"/>
    </source>
</evidence>
<evidence type="ECO:0008006" key="3">
    <source>
        <dbReference type="Google" id="ProtNLM"/>
    </source>
</evidence>
<dbReference type="InterPro" id="IPR006311">
    <property type="entry name" value="TAT_signal"/>
</dbReference>
<dbReference type="InterPro" id="IPR006059">
    <property type="entry name" value="SBP"/>
</dbReference>
<reference evidence="1 2" key="1">
    <citation type="submission" date="2015-10" db="EMBL/GenBank/DDBJ databases">
        <title>Metagenome-Assembled Genomes uncover a global brackish microbiome.</title>
        <authorList>
            <person name="Hugerth L.W."/>
            <person name="Larsson J."/>
            <person name="Alneberg J."/>
            <person name="Lindh M.V."/>
            <person name="Legrand C."/>
            <person name="Pinhassi J."/>
            <person name="Andersson A.F."/>
        </authorList>
    </citation>
    <scope>NUCLEOTIDE SEQUENCE [LARGE SCALE GENOMIC DNA]</scope>
    <source>
        <strain evidence="1">BACL2 MAG-120802-bin41</strain>
    </source>
</reference>
<dbReference type="PROSITE" id="PS51318">
    <property type="entry name" value="TAT"/>
    <property type="match status" value="1"/>
</dbReference>
<evidence type="ECO:0000313" key="2">
    <source>
        <dbReference type="Proteomes" id="UP000053941"/>
    </source>
</evidence>
<organism evidence="1 2">
    <name type="scientific">Actinobacteria bacterium BACL2 MAG-120802-bin41</name>
    <dbReference type="NCBI Taxonomy" id="1655568"/>
    <lineage>
        <taxon>Bacteria</taxon>
        <taxon>Bacillati</taxon>
        <taxon>Actinomycetota</taxon>
        <taxon>Actinomycetes</taxon>
        <taxon>Actinomycetes incertae sedis</taxon>
        <taxon>ac1 cluster</taxon>
    </lineage>
</organism>
<dbReference type="Pfam" id="PF01547">
    <property type="entry name" value="SBP_bac_1"/>
    <property type="match status" value="1"/>
</dbReference>
<dbReference type="SUPFAM" id="SSF53850">
    <property type="entry name" value="Periplasmic binding protein-like II"/>
    <property type="match status" value="1"/>
</dbReference>
<dbReference type="AlphaFoldDB" id="A0A0R2P3I5"/>
<dbReference type="EMBL" id="LIAS01000111">
    <property type="protein sequence ID" value="KRO30477.1"/>
    <property type="molecule type" value="Genomic_DNA"/>
</dbReference>
<dbReference type="PANTHER" id="PTHR43649">
    <property type="entry name" value="ARABINOSE-BINDING PROTEIN-RELATED"/>
    <property type="match status" value="1"/>
</dbReference>
<sequence>MSNEVKENGVSRRTVLKGAALGGIGLVGGGTLLTSCGSDEASGPVTFTARTNDETGLRIAQALADAYTAETGNEVTMQGSGDTNAFQDGISQYLQGTPDDAFQWMAGFRTNFRADQGLLVDVSENIKNLGDQMPAGSISGATNPSDGKQYIIPTTYYPWGLHYRKSTMSELGLDPENIATWDDFMKLLDGTQKKGLIGYALGDQGGWEAMGTFSLLNVRMNGYDYHIDLLNGRKQWTDQKTIDVFDQFATLIPYMNKNVLDIGWEGMRDLLLQKKCGAMMMGSWWANSFLDKSQEDYDDLWIVPFPEINPEFGRDSIDAPTDGVCASVNSSNPEGGAAFAEWCGSEAGMLAAQAAGDTNLYANTRLDTSDYDAFNRQKLAVIAEASNVMNFLDRDCRNDFAGTTVGPAIQNFLRNPKDVNGIVDSMQEAWDALPELA</sequence>
<accession>A0A0R2P3I5</accession>